<protein>
    <submittedName>
        <fullName evidence="8">PKD repeat protein</fullName>
    </submittedName>
</protein>
<evidence type="ECO:0000313" key="8">
    <source>
        <dbReference type="EMBL" id="TWE18145.1"/>
    </source>
</evidence>
<dbReference type="InterPro" id="IPR035986">
    <property type="entry name" value="PKD_dom_sf"/>
</dbReference>
<dbReference type="GO" id="GO:0006816">
    <property type="term" value="P:calcium ion transport"/>
    <property type="evidence" value="ECO:0007669"/>
    <property type="project" value="TreeGrafter"/>
</dbReference>
<dbReference type="Gene3D" id="2.60.40.10">
    <property type="entry name" value="Immunoglobulins"/>
    <property type="match status" value="2"/>
</dbReference>
<sequence length="929" mass="94585">MRRPRALGVSVAVLTGVLGLPAPAASAVPDNLYVNNALGSNCSDTGAGTQAQPYCTISAAAAVVQPGQTVQVSGAGYSDSVNITRSGTKDAPITFVGSGNAVGLGSETTPAFTVSGAHDVVIRGFNTHSGIAVQDSSGVLIDGNVAWSRIKPARPWLAITGTSANVTVLHNQLRSTNGVSVGAGVTGTTISGNSVSWSFGTAAIAVDGAPNTTITNNTVAVGCGPGIMVTGAATGLGLYNNVVTGHDSMNAFGSPCPSKTATEIQVAAEATQGSRADYNLVWPKNSGLAYSWGGQSYGTPALLNAATGQGTHDLLADPHYAGPNFGIPLDCQLLADGTPDKSTCSPAIDSADPTAPGVPSTDIRGLPIVRDPLVDHSGAGNLDRGAFELQDYLQDNVELSSNYADAPSGSELTFTATAHSQWLSTVTYRFDFGDGTSATTTGTPTATHTYTAPCDCKASVTVTAEGGKQTAAGAPVSLTITTPGPLAAHFSATAKLDDHPLTVAVDSRATVSSAPVAKFTFDYGDGTTTSGPWPTSTHSYKRPGDYLITVTAQDAKGQTSSTSQYFVAAYAPSTYTAVAPTRLLDTRTSSGPLHGGGALVLNIPNPANAEAVVLNITATNVSSDTFLTVWPDGQARPYSSNLNAKAGQTVANLVTVPVGSDGSVQIFNHSGNADVVADFVGYYQPDGGQKFTPSGPSRLLDTRPAGSLAPAEVRSVQVAGKSGVPANASAVVLNLTATEPTASGYLTAYPHGGATPKASSINFRPGQTVANQAIVPIGQDGKIDLYNFAGNTQVVADVFGYYSPDSQGVFTPVSPVRLTDTRYGSFPRPLPGGGKLPVQVTGSFDVVPMNATAAVLNVTATETTAYGYLSVVPGGDPHPGATSNLNFGPGQTVPNHVITPLGTNGQADIYNFAGNTHVIADLFGYFTKG</sequence>
<dbReference type="GO" id="GO:0005886">
    <property type="term" value="C:plasma membrane"/>
    <property type="evidence" value="ECO:0007669"/>
    <property type="project" value="TreeGrafter"/>
</dbReference>
<evidence type="ECO:0000256" key="2">
    <source>
        <dbReference type="ARBA" id="ARBA00022692"/>
    </source>
</evidence>
<keyword evidence="3" id="KW-0677">Repeat</keyword>
<feature type="signal peptide" evidence="6">
    <location>
        <begin position="1"/>
        <end position="27"/>
    </location>
</feature>
<evidence type="ECO:0000256" key="6">
    <source>
        <dbReference type="SAM" id="SignalP"/>
    </source>
</evidence>
<feature type="chain" id="PRO_5022244983" evidence="6">
    <location>
        <begin position="28"/>
        <end position="929"/>
    </location>
</feature>
<evidence type="ECO:0000256" key="3">
    <source>
        <dbReference type="ARBA" id="ARBA00022737"/>
    </source>
</evidence>
<keyword evidence="2" id="KW-0812">Transmembrane</keyword>
<dbReference type="InterPro" id="IPR000601">
    <property type="entry name" value="PKD_dom"/>
</dbReference>
<evidence type="ECO:0000256" key="1">
    <source>
        <dbReference type="ARBA" id="ARBA00004141"/>
    </source>
</evidence>
<dbReference type="SUPFAM" id="SSF49299">
    <property type="entry name" value="PKD domain"/>
    <property type="match status" value="2"/>
</dbReference>
<dbReference type="PROSITE" id="PS50093">
    <property type="entry name" value="PKD"/>
    <property type="match status" value="2"/>
</dbReference>
<dbReference type="SUPFAM" id="SSF51126">
    <property type="entry name" value="Pectin lyase-like"/>
    <property type="match status" value="1"/>
</dbReference>
<dbReference type="InterPro" id="IPR011050">
    <property type="entry name" value="Pectin_lyase_fold/virulence"/>
</dbReference>
<accession>A0A561ERA4</accession>
<dbReference type="InterPro" id="IPR013783">
    <property type="entry name" value="Ig-like_fold"/>
</dbReference>
<proteinExistence type="predicted"/>
<keyword evidence="9" id="KW-1185">Reference proteome</keyword>
<dbReference type="AlphaFoldDB" id="A0A561ERA4"/>
<name>A0A561ERA4_9ACTN</name>
<evidence type="ECO:0000313" key="9">
    <source>
        <dbReference type="Proteomes" id="UP000318416"/>
    </source>
</evidence>
<evidence type="ECO:0000256" key="4">
    <source>
        <dbReference type="ARBA" id="ARBA00022989"/>
    </source>
</evidence>
<dbReference type="Proteomes" id="UP000318416">
    <property type="component" value="Unassembled WGS sequence"/>
</dbReference>
<dbReference type="InterPro" id="IPR022409">
    <property type="entry name" value="PKD/Chitinase_dom"/>
</dbReference>
<evidence type="ECO:0000256" key="5">
    <source>
        <dbReference type="ARBA" id="ARBA00023136"/>
    </source>
</evidence>
<comment type="subcellular location">
    <subcellularLocation>
        <location evidence="1">Membrane</location>
        <topology evidence="1">Multi-pass membrane protein</topology>
    </subcellularLocation>
</comment>
<dbReference type="RefSeq" id="WP_170290596.1">
    <property type="nucleotide sequence ID" value="NZ_BAAABR010000029.1"/>
</dbReference>
<dbReference type="InterPro" id="IPR012334">
    <property type="entry name" value="Pectin_lyas_fold"/>
</dbReference>
<dbReference type="Gene3D" id="2.160.20.10">
    <property type="entry name" value="Single-stranded right-handed beta-helix, Pectin lyase-like"/>
    <property type="match status" value="1"/>
</dbReference>
<evidence type="ECO:0000259" key="7">
    <source>
        <dbReference type="PROSITE" id="PS50093"/>
    </source>
</evidence>
<gene>
    <name evidence="8" type="ORF">FB465_3194</name>
</gene>
<keyword evidence="6" id="KW-0732">Signal</keyword>
<dbReference type="GO" id="GO:0005975">
    <property type="term" value="P:carbohydrate metabolic process"/>
    <property type="evidence" value="ECO:0007669"/>
    <property type="project" value="UniProtKB-ARBA"/>
</dbReference>
<dbReference type="GO" id="GO:0005261">
    <property type="term" value="F:monoatomic cation channel activity"/>
    <property type="evidence" value="ECO:0007669"/>
    <property type="project" value="TreeGrafter"/>
</dbReference>
<dbReference type="CDD" id="cd00146">
    <property type="entry name" value="PKD"/>
    <property type="match status" value="1"/>
</dbReference>
<feature type="domain" description="PKD" evidence="7">
    <location>
        <begin position="424"/>
        <end position="485"/>
    </location>
</feature>
<comment type="caution">
    <text evidence="8">The sequence shown here is derived from an EMBL/GenBank/DDBJ whole genome shotgun (WGS) entry which is preliminary data.</text>
</comment>
<dbReference type="Pfam" id="PF13229">
    <property type="entry name" value="Beta_helix"/>
    <property type="match status" value="1"/>
</dbReference>
<dbReference type="EMBL" id="VIVR01000001">
    <property type="protein sequence ID" value="TWE18145.1"/>
    <property type="molecule type" value="Genomic_DNA"/>
</dbReference>
<keyword evidence="5" id="KW-0472">Membrane</keyword>
<dbReference type="InterPro" id="IPR039448">
    <property type="entry name" value="Beta_helix"/>
</dbReference>
<dbReference type="SMART" id="SM00089">
    <property type="entry name" value="PKD"/>
    <property type="match status" value="2"/>
</dbReference>
<dbReference type="Pfam" id="PF00801">
    <property type="entry name" value="PKD"/>
    <property type="match status" value="2"/>
</dbReference>
<keyword evidence="4" id="KW-1133">Transmembrane helix</keyword>
<dbReference type="PANTHER" id="PTHR46730">
    <property type="entry name" value="POLYCYSTIN-1"/>
    <property type="match status" value="1"/>
</dbReference>
<reference evidence="8 9" key="1">
    <citation type="submission" date="2019-06" db="EMBL/GenBank/DDBJ databases">
        <title>Sequencing the genomes of 1000 actinobacteria strains.</title>
        <authorList>
            <person name="Klenk H.-P."/>
        </authorList>
    </citation>
    <scope>NUCLEOTIDE SEQUENCE [LARGE SCALE GENOMIC DNA]</scope>
    <source>
        <strain evidence="8 9">DSM 41649</strain>
    </source>
</reference>
<dbReference type="PANTHER" id="PTHR46730:SF1">
    <property type="entry name" value="PLAT DOMAIN-CONTAINING PROTEIN"/>
    <property type="match status" value="1"/>
</dbReference>
<organism evidence="8 9">
    <name type="scientific">Kitasatospora atroaurantiaca</name>
    <dbReference type="NCBI Taxonomy" id="285545"/>
    <lineage>
        <taxon>Bacteria</taxon>
        <taxon>Bacillati</taxon>
        <taxon>Actinomycetota</taxon>
        <taxon>Actinomycetes</taxon>
        <taxon>Kitasatosporales</taxon>
        <taxon>Streptomycetaceae</taxon>
        <taxon>Kitasatospora</taxon>
    </lineage>
</organism>
<feature type="domain" description="PKD" evidence="7">
    <location>
        <begin position="512"/>
        <end position="574"/>
    </location>
</feature>
<dbReference type="SMART" id="SM00710">
    <property type="entry name" value="PbH1"/>
    <property type="match status" value="4"/>
</dbReference>
<dbReference type="InterPro" id="IPR006626">
    <property type="entry name" value="PbH1"/>
</dbReference>